<evidence type="ECO:0000313" key="10">
    <source>
        <dbReference type="EMBL" id="RCS70051.1"/>
    </source>
</evidence>
<keyword evidence="5 7" id="KW-0472">Membrane</keyword>
<feature type="transmembrane region" description="Helical" evidence="7">
    <location>
        <begin position="139"/>
        <end position="161"/>
    </location>
</feature>
<dbReference type="InterPro" id="IPR010019">
    <property type="entry name" value="Integral_membrane_YccS"/>
</dbReference>
<reference evidence="10 11" key="1">
    <citation type="journal article" date="2017" name="Elife">
        <title>Extensive horizontal gene transfer in cheese-associated bacteria.</title>
        <authorList>
            <person name="Bonham K.S."/>
            <person name="Wolfe B.E."/>
            <person name="Dutton R.J."/>
        </authorList>
    </citation>
    <scope>NUCLEOTIDE SEQUENCE [LARGE SCALE GENOMIC DNA]</scope>
    <source>
        <strain evidence="10 11">JB196</strain>
    </source>
</reference>
<evidence type="ECO:0000256" key="1">
    <source>
        <dbReference type="ARBA" id="ARBA00004651"/>
    </source>
</evidence>
<comment type="similarity">
    <text evidence="6">Belongs to the YccS/YhfK family.</text>
</comment>
<dbReference type="InterPro" id="IPR010020">
    <property type="entry name" value="Integral_membrane_YCCS_YHJK"/>
</dbReference>
<dbReference type="AlphaFoldDB" id="A0A368LHA9"/>
<evidence type="ECO:0000259" key="9">
    <source>
        <dbReference type="Pfam" id="PF13515"/>
    </source>
</evidence>
<keyword evidence="11" id="KW-1185">Reference proteome</keyword>
<evidence type="ECO:0000256" key="5">
    <source>
        <dbReference type="ARBA" id="ARBA00023136"/>
    </source>
</evidence>
<organism evidence="10 11">
    <name type="scientific">Vibrio casei</name>
    <dbReference type="NCBI Taxonomy" id="673372"/>
    <lineage>
        <taxon>Bacteria</taxon>
        <taxon>Pseudomonadati</taxon>
        <taxon>Pseudomonadota</taxon>
        <taxon>Gammaproteobacteria</taxon>
        <taxon>Vibrionales</taxon>
        <taxon>Vibrionaceae</taxon>
        <taxon>Vibrio</taxon>
    </lineage>
</organism>
<feature type="transmembrane region" description="Helical" evidence="7">
    <location>
        <begin position="425"/>
        <end position="441"/>
    </location>
</feature>
<evidence type="ECO:0000256" key="3">
    <source>
        <dbReference type="ARBA" id="ARBA00022692"/>
    </source>
</evidence>
<dbReference type="NCBIfam" id="TIGR01666">
    <property type="entry name" value="YCCS"/>
    <property type="match status" value="1"/>
</dbReference>
<feature type="domain" description="Integral membrane protein YccS N-terminal" evidence="8">
    <location>
        <begin position="68"/>
        <end position="348"/>
    </location>
</feature>
<dbReference type="InterPro" id="IPR049453">
    <property type="entry name" value="Memb_transporter_dom"/>
</dbReference>
<feature type="transmembrane region" description="Helical" evidence="7">
    <location>
        <begin position="15"/>
        <end position="32"/>
    </location>
</feature>
<dbReference type="Proteomes" id="UP000252479">
    <property type="component" value="Unassembled WGS sequence"/>
</dbReference>
<feature type="transmembrane region" description="Helical" evidence="7">
    <location>
        <begin position="521"/>
        <end position="539"/>
    </location>
</feature>
<dbReference type="GO" id="GO:0005886">
    <property type="term" value="C:plasma membrane"/>
    <property type="evidence" value="ECO:0007669"/>
    <property type="project" value="UniProtKB-SubCell"/>
</dbReference>
<feature type="domain" description="Integral membrane bound transporter" evidence="9">
    <location>
        <begin position="413"/>
        <end position="533"/>
    </location>
</feature>
<keyword evidence="3 7" id="KW-0812">Transmembrane</keyword>
<feature type="transmembrane region" description="Helical" evidence="7">
    <location>
        <begin position="448"/>
        <end position="467"/>
    </location>
</feature>
<evidence type="ECO:0000256" key="2">
    <source>
        <dbReference type="ARBA" id="ARBA00022475"/>
    </source>
</evidence>
<dbReference type="InterPro" id="IPR032692">
    <property type="entry name" value="YccS_N"/>
</dbReference>
<gene>
    <name evidence="10" type="primary">yccS</name>
    <name evidence="10" type="ORF">CIK83_11285</name>
</gene>
<dbReference type="Pfam" id="PF12805">
    <property type="entry name" value="FUSC-like"/>
    <property type="match status" value="1"/>
</dbReference>
<dbReference type="GeneID" id="303189505"/>
<protein>
    <submittedName>
        <fullName evidence="10">TIGR01666 family membrane protein</fullName>
    </submittedName>
</protein>
<dbReference type="NCBIfam" id="TIGR01667">
    <property type="entry name" value="YCCS_YHFK"/>
    <property type="match status" value="1"/>
</dbReference>
<dbReference type="OrthoDB" id="8670769at2"/>
<sequence>MNLMRQLRHYWSDKIVNYCVRILIALLGIVIPCWYYHYSTEITPLILGIIAAALAETDDNFMGRIRALILTFICFAIASFSIEILFPYPPLFAIGLFISSFGFIMLGAVGPRYASIAFGSLLIAIYTMLGHHLDESIWFQPTLLLIGAAWYSLITMIWQIFWPMQPVQQGLANVFEELADYLEGKSELFHPIVGLTPQPYRLLEAKLNSSTVMALNNAKSTLLNRSKRGHVDGPSDRYLQLYFLAQDIHERISSTHYRYQDLAEHFSRTDVLFRFKHLMLAQAKACRAISEALESGTQYQYDGDSILALDELQSSMQYLKDQQKPEWKLPLAQLFYLFNNLVTVEKQLSNVSNPDASKFTPENTSDEVNDYSLHDTTAHTPKVMWQRIQNNLNKDSILFRHALRMSIVLTIGYGIIQAFDLERGYWIMLTSLFVCQPNFSATRHKLTGRVVGTIVGLLVGGALLTLFPSQESQLVFLVISGTLFFAFRMHNYGSATAFITLLVLFCFNQLGEGYAVILPRLADTIIGCGLAVFAVRYILPDWEAKKLHRVMSEAIQANKNYLGQIISQYRIGKRDDVNYRLARRNAHNMDATLSTTISNMLAEPKKYKKAIDESFRFLTLNHAMLSYISALGAHRKRIDDAETHLLILEAHKGIHENLERLEQQLLLQNGDITPESLSSDLDKRIGEWREGDDESVRLILQQLYLIYRMLPELYSLANKFSVRTTIVNPDDNTKKPA</sequence>
<dbReference type="PANTHER" id="PTHR30509:SF8">
    <property type="entry name" value="INNER MEMBRANE PROTEIN YCCS"/>
    <property type="match status" value="1"/>
</dbReference>
<dbReference type="PANTHER" id="PTHR30509">
    <property type="entry name" value="P-HYDROXYBENZOIC ACID EFFLUX PUMP SUBUNIT-RELATED"/>
    <property type="match status" value="1"/>
</dbReference>
<accession>A0A368LHA9</accession>
<evidence type="ECO:0000256" key="7">
    <source>
        <dbReference type="SAM" id="Phobius"/>
    </source>
</evidence>
<dbReference type="Pfam" id="PF13515">
    <property type="entry name" value="FUSC_2"/>
    <property type="match status" value="1"/>
</dbReference>
<comment type="subcellular location">
    <subcellularLocation>
        <location evidence="1">Cell membrane</location>
        <topology evidence="1">Multi-pass membrane protein</topology>
    </subcellularLocation>
</comment>
<feature type="transmembrane region" description="Helical" evidence="7">
    <location>
        <begin position="92"/>
        <end position="109"/>
    </location>
</feature>
<dbReference type="RefSeq" id="WP_086961324.1">
    <property type="nucleotide sequence ID" value="NZ_AP018681.1"/>
</dbReference>
<proteinExistence type="inferred from homology"/>
<keyword evidence="2" id="KW-1003">Cell membrane</keyword>
<evidence type="ECO:0000313" key="11">
    <source>
        <dbReference type="Proteomes" id="UP000252479"/>
    </source>
</evidence>
<keyword evidence="4 7" id="KW-1133">Transmembrane helix</keyword>
<feature type="transmembrane region" description="Helical" evidence="7">
    <location>
        <begin position="67"/>
        <end position="86"/>
    </location>
</feature>
<evidence type="ECO:0000256" key="4">
    <source>
        <dbReference type="ARBA" id="ARBA00022989"/>
    </source>
</evidence>
<dbReference type="EMBL" id="QPGL01000002">
    <property type="protein sequence ID" value="RCS70051.1"/>
    <property type="molecule type" value="Genomic_DNA"/>
</dbReference>
<feature type="transmembrane region" description="Helical" evidence="7">
    <location>
        <begin position="402"/>
        <end position="419"/>
    </location>
</feature>
<evidence type="ECO:0000256" key="6">
    <source>
        <dbReference type="ARBA" id="ARBA00043993"/>
    </source>
</evidence>
<name>A0A368LHA9_9VIBR</name>
<comment type="caution">
    <text evidence="10">The sequence shown here is derived from an EMBL/GenBank/DDBJ whole genome shotgun (WGS) entry which is preliminary data.</text>
</comment>
<evidence type="ECO:0000259" key="8">
    <source>
        <dbReference type="Pfam" id="PF12805"/>
    </source>
</evidence>